<dbReference type="InterPro" id="IPR005114">
    <property type="entry name" value="Helicase_assoc"/>
</dbReference>
<feature type="region of interest" description="Disordered" evidence="1">
    <location>
        <begin position="79"/>
        <end position="200"/>
    </location>
</feature>
<keyword evidence="4" id="KW-1185">Reference proteome</keyword>
<reference evidence="3 4" key="1">
    <citation type="submission" date="2016-09" db="EMBL/GenBank/DDBJ databases">
        <title>Extensive genetic diversity and differential bi-allelic expression allows diatom success in the polar Southern Ocean.</title>
        <authorList>
            <consortium name="DOE Joint Genome Institute"/>
            <person name="Mock T."/>
            <person name="Otillar R.P."/>
            <person name="Strauss J."/>
            <person name="Dupont C."/>
            <person name="Frickenhaus S."/>
            <person name="Maumus F."/>
            <person name="Mcmullan M."/>
            <person name="Sanges R."/>
            <person name="Schmutz J."/>
            <person name="Toseland A."/>
            <person name="Valas R."/>
            <person name="Veluchamy A."/>
            <person name="Ward B.J."/>
            <person name="Allen A."/>
            <person name="Barry K."/>
            <person name="Falciatore A."/>
            <person name="Ferrante M."/>
            <person name="Fortunato A.E."/>
            <person name="Gloeckner G."/>
            <person name="Gruber A."/>
            <person name="Hipkin R."/>
            <person name="Janech M."/>
            <person name="Kroth P."/>
            <person name="Leese F."/>
            <person name="Lindquist E."/>
            <person name="Lyon B.R."/>
            <person name="Martin J."/>
            <person name="Mayer C."/>
            <person name="Parker M."/>
            <person name="Quesneville H."/>
            <person name="Raymond J."/>
            <person name="Uhlig C."/>
            <person name="Valentin K.U."/>
            <person name="Worden A.Z."/>
            <person name="Armbrust E.V."/>
            <person name="Bowler C."/>
            <person name="Green B."/>
            <person name="Moulton V."/>
            <person name="Van Oosterhout C."/>
            <person name="Grigoriev I."/>
        </authorList>
    </citation>
    <scope>NUCLEOTIDE SEQUENCE [LARGE SCALE GENOMIC DNA]</scope>
    <source>
        <strain evidence="3 4">CCMP1102</strain>
    </source>
</reference>
<evidence type="ECO:0000313" key="4">
    <source>
        <dbReference type="Proteomes" id="UP000095751"/>
    </source>
</evidence>
<dbReference type="KEGG" id="fcy:FRACYDRAFT_233057"/>
<proteinExistence type="predicted"/>
<dbReference type="Gene3D" id="6.10.140.530">
    <property type="match status" value="1"/>
</dbReference>
<dbReference type="Pfam" id="PF03457">
    <property type="entry name" value="HA"/>
    <property type="match status" value="1"/>
</dbReference>
<organism evidence="3 4">
    <name type="scientific">Fragilariopsis cylindrus CCMP1102</name>
    <dbReference type="NCBI Taxonomy" id="635003"/>
    <lineage>
        <taxon>Eukaryota</taxon>
        <taxon>Sar</taxon>
        <taxon>Stramenopiles</taxon>
        <taxon>Ochrophyta</taxon>
        <taxon>Bacillariophyta</taxon>
        <taxon>Bacillariophyceae</taxon>
        <taxon>Bacillariophycidae</taxon>
        <taxon>Bacillariales</taxon>
        <taxon>Bacillariaceae</taxon>
        <taxon>Fragilariopsis</taxon>
    </lineage>
</organism>
<dbReference type="InParanoid" id="A0A1E7FYJ8"/>
<gene>
    <name evidence="3" type="ORF">FRACYDRAFT_233057</name>
</gene>
<feature type="domain" description="Helicase-associated" evidence="2">
    <location>
        <begin position="5"/>
        <end position="66"/>
    </location>
</feature>
<protein>
    <recommendedName>
        <fullName evidence="2">Helicase-associated domain-containing protein</fullName>
    </recommendedName>
</protein>
<evidence type="ECO:0000313" key="3">
    <source>
        <dbReference type="EMBL" id="OEU22893.1"/>
    </source>
</evidence>
<dbReference type="PANTHER" id="PTHR33418">
    <property type="entry name" value="HELICASE-ASSOCIATED"/>
    <property type="match status" value="1"/>
</dbReference>
<dbReference type="AlphaFoldDB" id="A0A1E7FYJ8"/>
<dbReference type="EMBL" id="KV784353">
    <property type="protein sequence ID" value="OEU22893.1"/>
    <property type="molecule type" value="Genomic_DNA"/>
</dbReference>
<dbReference type="PANTHER" id="PTHR33418:SF1">
    <property type="entry name" value="HELICASE-ASSOCIATED DOMAIN-CONTAINING PROTEIN"/>
    <property type="match status" value="1"/>
</dbReference>
<name>A0A1E7FYJ8_9STRA</name>
<accession>A0A1E7FYJ8</accession>
<sequence>MTVYDQKWMGNFQKLVEYNIHYKSTQVPRNYMEDPQFGTWVSTQRWFYNKNVLNPNRLALLNSIGFKWVADNNGAINNAAKKRKQQKAETERRIAEKEKIQDDKRAKKAEVVAERKEKKRKRVEEKEQKKQDVAADRKEEKRKRAEEKEQKVIQYVAADRKEEKRKRAEEKEQKKQDVAADRKEEKRKRAEENEQKKQDAVDWKVVDTLTKLSKDGITLSTGNHPWLDPFNTLRNEVKDFVEESAGKPEGLSIAFAIDGTNMSSSGLFKFKIPNGEATANSILHQCDSIENCVYRNPKAATSSLTVVAKTGTLFGETISKTDNLKVNKYKGPGGEHCDDKFKHIIRKPLLGIPKRSLLLCRVLEKPGGGILQFFREPDKKKFSIRIEKGELLIMMAHAGLCNHKCEEGLFTIVNFVLPYDAHREKKIHGGLKGKFEKFISDYATSISHL</sequence>
<feature type="compositionally biased region" description="Basic and acidic residues" evidence="1">
    <location>
        <begin position="158"/>
        <end position="200"/>
    </location>
</feature>
<feature type="compositionally biased region" description="Basic and acidic residues" evidence="1">
    <location>
        <begin position="86"/>
        <end position="151"/>
    </location>
</feature>
<dbReference type="Proteomes" id="UP000095751">
    <property type="component" value="Unassembled WGS sequence"/>
</dbReference>
<evidence type="ECO:0000256" key="1">
    <source>
        <dbReference type="SAM" id="MobiDB-lite"/>
    </source>
</evidence>
<evidence type="ECO:0000259" key="2">
    <source>
        <dbReference type="Pfam" id="PF03457"/>
    </source>
</evidence>